<dbReference type="InterPro" id="IPR003673">
    <property type="entry name" value="CoA-Trfase_fam_III"/>
</dbReference>
<accession>A0A7R8XJ64</accession>
<dbReference type="GO" id="GO:0008111">
    <property type="term" value="F:alpha-methylacyl-CoA racemase activity"/>
    <property type="evidence" value="ECO:0007669"/>
    <property type="project" value="TreeGrafter"/>
</dbReference>
<dbReference type="InterPro" id="IPR023606">
    <property type="entry name" value="CoA-Trfase_III_dom_1_sf"/>
</dbReference>
<dbReference type="AlphaFoldDB" id="A0A7R8XJ64"/>
<evidence type="ECO:0008006" key="6">
    <source>
        <dbReference type="Google" id="ProtNLM"/>
    </source>
</evidence>
<evidence type="ECO:0000256" key="3">
    <source>
        <dbReference type="SAM" id="Phobius"/>
    </source>
</evidence>
<keyword evidence="3" id="KW-1133">Transmembrane helix</keyword>
<evidence type="ECO:0000313" key="5">
    <source>
        <dbReference type="Proteomes" id="UP000677054"/>
    </source>
</evidence>
<dbReference type="Proteomes" id="UP000677054">
    <property type="component" value="Unassembled WGS sequence"/>
</dbReference>
<dbReference type="InterPro" id="IPR050509">
    <property type="entry name" value="CoA-transferase_III"/>
</dbReference>
<keyword evidence="5" id="KW-1185">Reference proteome</keyword>
<keyword evidence="3" id="KW-0472">Membrane</keyword>
<evidence type="ECO:0000313" key="4">
    <source>
        <dbReference type="EMBL" id="CAD7248409.1"/>
    </source>
</evidence>
<dbReference type="PANTHER" id="PTHR48228">
    <property type="entry name" value="SUCCINYL-COA--D-CITRAMALATE COA-TRANSFERASE"/>
    <property type="match status" value="1"/>
</dbReference>
<dbReference type="PANTHER" id="PTHR48228:SF5">
    <property type="entry name" value="ALPHA-METHYLACYL-COA RACEMASE"/>
    <property type="match status" value="1"/>
</dbReference>
<dbReference type="EMBL" id="LR901348">
    <property type="protein sequence ID" value="CAD7248409.1"/>
    <property type="molecule type" value="Genomic_DNA"/>
</dbReference>
<sequence>MAKLDSLKSSDFWGFFPVRNFLMPIFCFFSVEAGGMAGLASTGHKGRRPVMAVDVFCHVPQYGGRLFSSNWKSFAFSLFPSLRKWRRFRASMALKGIKVIEMSGLAPAPFCGMILADFGASVIRIDRARALMDVDRLGRGKRSIALNLKMPQGRAVAHQLCRRADVLIDPYRRGVMEKLGLGPQVLLSENPKLIYARLTGFGQNGPLADRAGHDINYLALSGVLSMLGRSNESPLPPVNLLADFAGGGLICALGIVMALFHRTRSNQGQVIDTSMVEGAAYVSSWLYKSQDLFVWGKPRGQNALDGGAYFYQTYETKDSKYMAVGALEPQFFHEFISKLGLSPSEFEHFSKWEENKEHIAAIFRTKTQEEWEKIFHESDACVTPVLEMKEAPQHPHNVARESFFANEKGELEPSPAPHLSEVPSQKATHSPVIGENSREILAELGFGESWIPEVMQNIKLLKSALRKTVKEKLRQLSIEERARQSLVVTTMLLNTDAYKNAQRVSLYLSMEDEIDTRPIVEDVFAQKKSCFIPRYEKGSPRMDMVELYSLKDLESLPLNSWGIKQPPLEDSRPNALESGGLDLVLVPGLAFTRDGLRLGRGRGYYDRFLTDCFQLPCKPSTIALAFKEQIFEVVPVEESDFHISHVLFEGLQ</sequence>
<dbReference type="GO" id="GO:0005739">
    <property type="term" value="C:mitochondrion"/>
    <property type="evidence" value="ECO:0007669"/>
    <property type="project" value="TreeGrafter"/>
</dbReference>
<comment type="similarity">
    <text evidence="1">Belongs to the CoA-transferase III family.</text>
</comment>
<dbReference type="GO" id="GO:0008206">
    <property type="term" value="P:bile acid metabolic process"/>
    <property type="evidence" value="ECO:0007669"/>
    <property type="project" value="TreeGrafter"/>
</dbReference>
<feature type="region of interest" description="Disordered" evidence="2">
    <location>
        <begin position="410"/>
        <end position="431"/>
    </location>
</feature>
<dbReference type="InterPro" id="IPR024185">
    <property type="entry name" value="FTHF_cligase-like_sf"/>
</dbReference>
<reference evidence="4" key="1">
    <citation type="submission" date="2020-11" db="EMBL/GenBank/DDBJ databases">
        <authorList>
            <person name="Tran Van P."/>
        </authorList>
    </citation>
    <scope>NUCLEOTIDE SEQUENCE</scope>
</reference>
<evidence type="ECO:0000256" key="2">
    <source>
        <dbReference type="SAM" id="MobiDB-lite"/>
    </source>
</evidence>
<dbReference type="Pfam" id="PF01812">
    <property type="entry name" value="5-FTHF_cyc-lig"/>
    <property type="match status" value="1"/>
</dbReference>
<dbReference type="Gene3D" id="3.40.50.10420">
    <property type="entry name" value="NagB/RpiA/CoA transferase-like"/>
    <property type="match status" value="1"/>
</dbReference>
<feature type="transmembrane region" description="Helical" evidence="3">
    <location>
        <begin position="238"/>
        <end position="260"/>
    </location>
</feature>
<dbReference type="InterPro" id="IPR037171">
    <property type="entry name" value="NagB/RpiA_transferase-like"/>
</dbReference>
<dbReference type="Pfam" id="PF02515">
    <property type="entry name" value="CoA_transf_3"/>
    <property type="match status" value="1"/>
</dbReference>
<dbReference type="InterPro" id="IPR044855">
    <property type="entry name" value="CoA-Trfase_III_dom3_sf"/>
</dbReference>
<proteinExistence type="inferred from homology"/>
<dbReference type="InterPro" id="IPR002698">
    <property type="entry name" value="FTHF_cligase"/>
</dbReference>
<dbReference type="SUPFAM" id="SSF89796">
    <property type="entry name" value="CoA-transferase family III (CaiB/BaiF)"/>
    <property type="match status" value="1"/>
</dbReference>
<dbReference type="NCBIfam" id="TIGR02727">
    <property type="entry name" value="MTHFS_bact"/>
    <property type="match status" value="1"/>
</dbReference>
<keyword evidence="3" id="KW-0812">Transmembrane</keyword>
<gene>
    <name evidence="4" type="ORF">DSTB1V02_LOCUS8222</name>
</gene>
<feature type="transmembrane region" description="Helical" evidence="3">
    <location>
        <begin position="20"/>
        <end position="41"/>
    </location>
</feature>
<dbReference type="EMBL" id="CAJPEV010001831">
    <property type="protein sequence ID" value="CAG0894524.1"/>
    <property type="molecule type" value="Genomic_DNA"/>
</dbReference>
<organism evidence="4">
    <name type="scientific">Darwinula stevensoni</name>
    <dbReference type="NCBI Taxonomy" id="69355"/>
    <lineage>
        <taxon>Eukaryota</taxon>
        <taxon>Metazoa</taxon>
        <taxon>Ecdysozoa</taxon>
        <taxon>Arthropoda</taxon>
        <taxon>Crustacea</taxon>
        <taxon>Oligostraca</taxon>
        <taxon>Ostracoda</taxon>
        <taxon>Podocopa</taxon>
        <taxon>Podocopida</taxon>
        <taxon>Darwinulocopina</taxon>
        <taxon>Darwinuloidea</taxon>
        <taxon>Darwinulidae</taxon>
        <taxon>Darwinula</taxon>
    </lineage>
</organism>
<dbReference type="Gene3D" id="3.40.50.10540">
    <property type="entry name" value="Crotonobetainyl-coa:carnitine coa-transferase, domain 1"/>
    <property type="match status" value="1"/>
</dbReference>
<dbReference type="OrthoDB" id="16747at2759"/>
<evidence type="ECO:0000256" key="1">
    <source>
        <dbReference type="ARBA" id="ARBA00008383"/>
    </source>
</evidence>
<dbReference type="Gene3D" id="3.30.1540.10">
    <property type="entry name" value="formyl-coa transferase, domain 3"/>
    <property type="match status" value="1"/>
</dbReference>
<dbReference type="FunFam" id="3.40.50.10420:FF:000007">
    <property type="entry name" value="5-formyltetrahydrofolate cyclo-ligase"/>
    <property type="match status" value="1"/>
</dbReference>
<protein>
    <recommendedName>
        <fullName evidence="6">5-formyltetrahydrofolate cyclo-ligase</fullName>
    </recommendedName>
</protein>
<dbReference type="SUPFAM" id="SSF100950">
    <property type="entry name" value="NagB/RpiA/CoA transferase-like"/>
    <property type="match status" value="1"/>
</dbReference>
<name>A0A7R8XJ64_9CRUS</name>